<dbReference type="Proteomes" id="UP000589132">
    <property type="component" value="Unassembled WGS sequence"/>
</dbReference>
<feature type="transmembrane region" description="Helical" evidence="1">
    <location>
        <begin position="143"/>
        <end position="163"/>
    </location>
</feature>
<accession>A0A7J4CZJ6</accession>
<gene>
    <name evidence="2" type="ORF">EYO15_02550</name>
</gene>
<comment type="caution">
    <text evidence="2">The sequence shown here is derived from an EMBL/GenBank/DDBJ whole genome shotgun (WGS) entry which is preliminary data.</text>
</comment>
<dbReference type="NCBIfam" id="TIGR04391">
    <property type="entry name" value="CcmD_alt_fam"/>
    <property type="match status" value="1"/>
</dbReference>
<evidence type="ECO:0000256" key="1">
    <source>
        <dbReference type="SAM" id="Phobius"/>
    </source>
</evidence>
<keyword evidence="1" id="KW-0472">Membrane</keyword>
<evidence type="ECO:0000313" key="3">
    <source>
        <dbReference type="Proteomes" id="UP000589132"/>
    </source>
</evidence>
<organism evidence="2 3">
    <name type="scientific">Marine Group III euryarchaeote</name>
    <dbReference type="NCBI Taxonomy" id="2173149"/>
    <lineage>
        <taxon>Archaea</taxon>
        <taxon>Methanobacteriati</taxon>
        <taxon>Thermoplasmatota</taxon>
        <taxon>Thermoplasmata</taxon>
        <taxon>Candidatus Thermoprofundales</taxon>
    </lineage>
</organism>
<dbReference type="InterPro" id="IPR030888">
    <property type="entry name" value="Put_ccm"/>
</dbReference>
<sequence length="179" mass="20213">MRIGLILVILLSLAPFSSAGQYCHEDNCFTNRGYINLNEEDLYVYYNSLFTIGENWFVVFHVTGTDNDYDVDLSFEDGNSKSLTLPGGSSNYTDSVSFSGSTFASEKFDFNLHLTITQSQGGEVVANSTFKIDINKPSDDDMFYLWGGMTVFWVAIGAYVLYLSSQFRELNKKVERIEK</sequence>
<dbReference type="EMBL" id="DTTC01000153">
    <property type="protein sequence ID" value="HIA98044.1"/>
    <property type="molecule type" value="Genomic_DNA"/>
</dbReference>
<proteinExistence type="predicted"/>
<protein>
    <submittedName>
        <fullName evidence="2">CcmD family protein</fullName>
    </submittedName>
</protein>
<keyword evidence="1" id="KW-0812">Transmembrane</keyword>
<name>A0A7J4CZJ6_9ARCH</name>
<reference evidence="3" key="1">
    <citation type="journal article" date="2019" name="bioRxiv">
        <title>Genome diversification in globally distributed novel marine Proteobacteria is linked to environmental adaptation.</title>
        <authorList>
            <person name="Zhou Z."/>
            <person name="Tran P.Q."/>
            <person name="Kieft K."/>
            <person name="Anantharaman K."/>
        </authorList>
    </citation>
    <scope>NUCLEOTIDE SEQUENCE [LARGE SCALE GENOMIC DNA]</scope>
</reference>
<keyword evidence="1" id="KW-1133">Transmembrane helix</keyword>
<dbReference type="AlphaFoldDB" id="A0A7J4CZJ6"/>
<evidence type="ECO:0000313" key="2">
    <source>
        <dbReference type="EMBL" id="HIA98044.1"/>
    </source>
</evidence>